<dbReference type="InterPro" id="IPR001789">
    <property type="entry name" value="Sig_transdc_resp-reg_receiver"/>
</dbReference>
<evidence type="ECO:0000259" key="5">
    <source>
        <dbReference type="PROSITE" id="PS50043"/>
    </source>
</evidence>
<keyword evidence="1 3" id="KW-0597">Phosphoprotein</keyword>
<evidence type="ECO:0000256" key="1">
    <source>
        <dbReference type="ARBA" id="ARBA00022553"/>
    </source>
</evidence>
<dbReference type="Proteomes" id="UP000586918">
    <property type="component" value="Unassembled WGS sequence"/>
</dbReference>
<keyword evidence="2" id="KW-0238">DNA-binding</keyword>
<dbReference type="Pfam" id="PF00072">
    <property type="entry name" value="Response_reg"/>
    <property type="match status" value="1"/>
</dbReference>
<comment type="caution">
    <text evidence="7">The sequence shown here is derived from an EMBL/GenBank/DDBJ whole genome shotgun (WGS) entry which is preliminary data.</text>
</comment>
<proteinExistence type="predicted"/>
<dbReference type="PROSITE" id="PS50043">
    <property type="entry name" value="HTH_LUXR_2"/>
    <property type="match status" value="1"/>
</dbReference>
<protein>
    <submittedName>
        <fullName evidence="7">Response regulator transcription factor</fullName>
    </submittedName>
</protein>
<keyword evidence="8" id="KW-1185">Reference proteome</keyword>
<dbReference type="CDD" id="cd06170">
    <property type="entry name" value="LuxR_C_like"/>
    <property type="match status" value="1"/>
</dbReference>
<dbReference type="SMART" id="SM00448">
    <property type="entry name" value="REC"/>
    <property type="match status" value="1"/>
</dbReference>
<dbReference type="AlphaFoldDB" id="A0A848DMN9"/>
<dbReference type="GO" id="GO:0006355">
    <property type="term" value="P:regulation of DNA-templated transcription"/>
    <property type="evidence" value="ECO:0007669"/>
    <property type="project" value="InterPro"/>
</dbReference>
<reference evidence="7 8" key="1">
    <citation type="submission" date="2020-04" db="EMBL/GenBank/DDBJ databases">
        <authorList>
            <person name="Klaysubun C."/>
            <person name="Duangmal K."/>
            <person name="Lipun K."/>
        </authorList>
    </citation>
    <scope>NUCLEOTIDE SEQUENCE [LARGE SCALE GENOMIC DNA]</scope>
    <source>
        <strain evidence="7 8">DSM 45300</strain>
    </source>
</reference>
<dbReference type="CDD" id="cd17535">
    <property type="entry name" value="REC_NarL-like"/>
    <property type="match status" value="1"/>
</dbReference>
<dbReference type="InterPro" id="IPR000792">
    <property type="entry name" value="Tscrpt_reg_LuxR_C"/>
</dbReference>
<dbReference type="Pfam" id="PF00196">
    <property type="entry name" value="GerE"/>
    <property type="match status" value="1"/>
</dbReference>
<dbReference type="SUPFAM" id="SSF46894">
    <property type="entry name" value="C-terminal effector domain of the bipartite response regulators"/>
    <property type="match status" value="1"/>
</dbReference>
<dbReference type="GO" id="GO:0003677">
    <property type="term" value="F:DNA binding"/>
    <property type="evidence" value="ECO:0007669"/>
    <property type="project" value="UniProtKB-KW"/>
</dbReference>
<dbReference type="Gene3D" id="3.40.50.2300">
    <property type="match status" value="1"/>
</dbReference>
<name>A0A848DMN9_9PSEU</name>
<dbReference type="PROSITE" id="PS50110">
    <property type="entry name" value="RESPONSE_REGULATORY"/>
    <property type="match status" value="1"/>
</dbReference>
<feature type="modified residue" description="4-aspartylphosphate" evidence="3">
    <location>
        <position position="84"/>
    </location>
</feature>
<feature type="domain" description="HTH luxR-type" evidence="5">
    <location>
        <begin position="172"/>
        <end position="237"/>
    </location>
</feature>
<dbReference type="SMART" id="SM00421">
    <property type="entry name" value="HTH_LUXR"/>
    <property type="match status" value="1"/>
</dbReference>
<sequence length="245" mass="26060">MGRPSDIDESPTGKGMRSDDTVTDGPDTARNLRVLVVDDHKTFADLLSFALSTEPGLECVGTAFNAGEAIAAAQELRPDVIVMDIEMPRQDGLAATRRIREIAPESVIAVVSAHRDPEWVVRAAQAGASAFVPKDGSLDEMLDVLRRVRNGSMLVAPSTFGPGGPPTAPRPSSAPAPTLTQRELDVLNCLGRGMPPKSIARVLGISLHTCRGYVKSLHSKLGVRSQLEAVVRAQQLGLIEAPDDL</sequence>
<feature type="compositionally biased region" description="Pro residues" evidence="4">
    <location>
        <begin position="163"/>
        <end position="174"/>
    </location>
</feature>
<accession>A0A848DMN9</accession>
<dbReference type="PRINTS" id="PR00038">
    <property type="entry name" value="HTHLUXR"/>
</dbReference>
<evidence type="ECO:0000256" key="3">
    <source>
        <dbReference type="PROSITE-ProRule" id="PRU00169"/>
    </source>
</evidence>
<feature type="domain" description="Response regulatory" evidence="6">
    <location>
        <begin position="33"/>
        <end position="149"/>
    </location>
</feature>
<evidence type="ECO:0000313" key="8">
    <source>
        <dbReference type="Proteomes" id="UP000586918"/>
    </source>
</evidence>
<dbReference type="InterPro" id="IPR011006">
    <property type="entry name" value="CheY-like_superfamily"/>
</dbReference>
<evidence type="ECO:0000259" key="6">
    <source>
        <dbReference type="PROSITE" id="PS50110"/>
    </source>
</evidence>
<dbReference type="EMBL" id="JAAXKZ010000076">
    <property type="protein sequence ID" value="NMH93644.1"/>
    <property type="molecule type" value="Genomic_DNA"/>
</dbReference>
<dbReference type="InterPro" id="IPR016032">
    <property type="entry name" value="Sig_transdc_resp-reg_C-effctor"/>
</dbReference>
<gene>
    <name evidence="7" type="ORF">HF519_19090</name>
</gene>
<evidence type="ECO:0000256" key="2">
    <source>
        <dbReference type="ARBA" id="ARBA00023125"/>
    </source>
</evidence>
<dbReference type="PANTHER" id="PTHR43214">
    <property type="entry name" value="TWO-COMPONENT RESPONSE REGULATOR"/>
    <property type="match status" value="1"/>
</dbReference>
<evidence type="ECO:0000313" key="7">
    <source>
        <dbReference type="EMBL" id="NMH93644.1"/>
    </source>
</evidence>
<dbReference type="GO" id="GO:0000160">
    <property type="term" value="P:phosphorelay signal transduction system"/>
    <property type="evidence" value="ECO:0007669"/>
    <property type="project" value="InterPro"/>
</dbReference>
<feature type="region of interest" description="Disordered" evidence="4">
    <location>
        <begin position="156"/>
        <end position="177"/>
    </location>
</feature>
<organism evidence="7 8">
    <name type="scientific">Pseudonocardia bannensis</name>
    <dbReference type="NCBI Taxonomy" id="630973"/>
    <lineage>
        <taxon>Bacteria</taxon>
        <taxon>Bacillati</taxon>
        <taxon>Actinomycetota</taxon>
        <taxon>Actinomycetes</taxon>
        <taxon>Pseudonocardiales</taxon>
        <taxon>Pseudonocardiaceae</taxon>
        <taxon>Pseudonocardia</taxon>
    </lineage>
</organism>
<dbReference type="SUPFAM" id="SSF52172">
    <property type="entry name" value="CheY-like"/>
    <property type="match status" value="1"/>
</dbReference>
<dbReference type="InterPro" id="IPR058245">
    <property type="entry name" value="NreC/VraR/RcsB-like_REC"/>
</dbReference>
<feature type="region of interest" description="Disordered" evidence="4">
    <location>
        <begin position="1"/>
        <end position="27"/>
    </location>
</feature>
<dbReference type="PANTHER" id="PTHR43214:SF42">
    <property type="entry name" value="TRANSCRIPTIONAL REGULATORY PROTEIN DESR"/>
    <property type="match status" value="1"/>
</dbReference>
<evidence type="ECO:0000256" key="4">
    <source>
        <dbReference type="SAM" id="MobiDB-lite"/>
    </source>
</evidence>
<dbReference type="InterPro" id="IPR039420">
    <property type="entry name" value="WalR-like"/>
</dbReference>
<dbReference type="RefSeq" id="WP_169414340.1">
    <property type="nucleotide sequence ID" value="NZ_JAAXKZ010000076.1"/>
</dbReference>